<accession>A0AAD9NRS1</accession>
<proteinExistence type="predicted"/>
<dbReference type="Proteomes" id="UP001209878">
    <property type="component" value="Unassembled WGS sequence"/>
</dbReference>
<reference evidence="1" key="1">
    <citation type="journal article" date="2023" name="Mol. Biol. Evol.">
        <title>Third-Generation Sequencing Reveals the Adaptive Role of the Epigenome in Three Deep-Sea Polychaetes.</title>
        <authorList>
            <person name="Perez M."/>
            <person name="Aroh O."/>
            <person name="Sun Y."/>
            <person name="Lan Y."/>
            <person name="Juniper S.K."/>
            <person name="Young C.R."/>
            <person name="Angers B."/>
            <person name="Qian P.Y."/>
        </authorList>
    </citation>
    <scope>NUCLEOTIDE SEQUENCE</scope>
    <source>
        <strain evidence="1">R07B-5</strain>
    </source>
</reference>
<keyword evidence="2" id="KW-1185">Reference proteome</keyword>
<sequence>MRVQQLIAGWFKQAFRKMFRKPVPHFTHVKNT</sequence>
<comment type="caution">
    <text evidence="1">The sequence shown here is derived from an EMBL/GenBank/DDBJ whole genome shotgun (WGS) entry which is preliminary data.</text>
</comment>
<evidence type="ECO:0000313" key="1">
    <source>
        <dbReference type="EMBL" id="KAK2177084.1"/>
    </source>
</evidence>
<organism evidence="1 2">
    <name type="scientific">Ridgeia piscesae</name>
    <name type="common">Tubeworm</name>
    <dbReference type="NCBI Taxonomy" id="27915"/>
    <lineage>
        <taxon>Eukaryota</taxon>
        <taxon>Metazoa</taxon>
        <taxon>Spiralia</taxon>
        <taxon>Lophotrochozoa</taxon>
        <taxon>Annelida</taxon>
        <taxon>Polychaeta</taxon>
        <taxon>Sedentaria</taxon>
        <taxon>Canalipalpata</taxon>
        <taxon>Sabellida</taxon>
        <taxon>Siboglinidae</taxon>
        <taxon>Ridgeia</taxon>
    </lineage>
</organism>
<dbReference type="AlphaFoldDB" id="A0AAD9NRS1"/>
<dbReference type="EMBL" id="JAODUO010000619">
    <property type="protein sequence ID" value="KAK2177084.1"/>
    <property type="molecule type" value="Genomic_DNA"/>
</dbReference>
<protein>
    <submittedName>
        <fullName evidence="1">Uncharacterized protein</fullName>
    </submittedName>
</protein>
<evidence type="ECO:0000313" key="2">
    <source>
        <dbReference type="Proteomes" id="UP001209878"/>
    </source>
</evidence>
<name>A0AAD9NRS1_RIDPI</name>
<gene>
    <name evidence="1" type="ORF">NP493_619g02019</name>
</gene>